<sequence length="292" mass="32491">MSAQPEQPVFYSPGPVPQDPNVQYVQPQQQQFQQTGTPAFEYVTPAQPGVQQPVYSPQVQPSTLQQPYYPAETPQLQNQQAYQPQPYQPQPELQQAPPVVYAAAHATSAMPVVTRGNGRGLTGKFHQFEQCCLCFPLHTGGLIITFLMVIFYGYCGLALLTSGFYAGFYNALLIVVGILYLGVAILSGYGFAGIYKEEPLWVDRYIRFFVIGSLVWAVLQIVQIAIVASYYARYDFGGGYWAGWIVTFLIGLGFQYYFCCCLVSYQRVLHARINGGDGETTNFDGGKVMQMN</sequence>
<keyword evidence="4" id="KW-1185">Reference proteome</keyword>
<feature type="transmembrane region" description="Helical" evidence="2">
    <location>
        <begin position="142"/>
        <end position="165"/>
    </location>
</feature>
<evidence type="ECO:0000313" key="4">
    <source>
        <dbReference type="Proteomes" id="UP000827284"/>
    </source>
</evidence>
<dbReference type="AlphaFoldDB" id="A0A9P3LXX5"/>
<proteinExistence type="predicted"/>
<dbReference type="EMBL" id="BQFW01000008">
    <property type="protein sequence ID" value="GJJ74275.1"/>
    <property type="molecule type" value="Genomic_DNA"/>
</dbReference>
<reference evidence="3" key="1">
    <citation type="submission" date="2021-11" db="EMBL/GenBank/DDBJ databases">
        <authorList>
            <person name="Herlambang A."/>
            <person name="Guo Y."/>
            <person name="Takashima Y."/>
            <person name="Nishizawa T."/>
        </authorList>
    </citation>
    <scope>NUCLEOTIDE SEQUENCE</scope>
    <source>
        <strain evidence="3">E1425</strain>
    </source>
</reference>
<gene>
    <name evidence="3" type="ORF">EMPS_06633</name>
</gene>
<accession>A0A9P3LXX5</accession>
<evidence type="ECO:0000313" key="3">
    <source>
        <dbReference type="EMBL" id="GJJ74275.1"/>
    </source>
</evidence>
<reference evidence="3" key="2">
    <citation type="journal article" date="2022" name="Microbiol. Resour. Announc.">
        <title>Whole-Genome Sequence of Entomortierella parvispora E1425, a Mucoromycotan Fungus Associated with Burkholderiaceae-Related Endosymbiotic Bacteria.</title>
        <authorList>
            <person name="Herlambang A."/>
            <person name="Guo Y."/>
            <person name="Takashima Y."/>
            <person name="Narisawa K."/>
            <person name="Ohta H."/>
            <person name="Nishizawa T."/>
        </authorList>
    </citation>
    <scope>NUCLEOTIDE SEQUENCE</scope>
    <source>
        <strain evidence="3">E1425</strain>
    </source>
</reference>
<feature type="region of interest" description="Disordered" evidence="1">
    <location>
        <begin position="1"/>
        <end position="43"/>
    </location>
</feature>
<dbReference type="OrthoDB" id="2427124at2759"/>
<feature type="compositionally biased region" description="Low complexity" evidence="1">
    <location>
        <begin position="19"/>
        <end position="34"/>
    </location>
</feature>
<keyword evidence="2" id="KW-1133">Transmembrane helix</keyword>
<name>A0A9P3LXX5_9FUNG</name>
<evidence type="ECO:0000256" key="2">
    <source>
        <dbReference type="SAM" id="Phobius"/>
    </source>
</evidence>
<organism evidence="3 4">
    <name type="scientific">Entomortierella parvispora</name>
    <dbReference type="NCBI Taxonomy" id="205924"/>
    <lineage>
        <taxon>Eukaryota</taxon>
        <taxon>Fungi</taxon>
        <taxon>Fungi incertae sedis</taxon>
        <taxon>Mucoromycota</taxon>
        <taxon>Mortierellomycotina</taxon>
        <taxon>Mortierellomycetes</taxon>
        <taxon>Mortierellales</taxon>
        <taxon>Mortierellaceae</taxon>
        <taxon>Entomortierella</taxon>
    </lineage>
</organism>
<feature type="transmembrane region" description="Helical" evidence="2">
    <location>
        <begin position="244"/>
        <end position="265"/>
    </location>
</feature>
<feature type="transmembrane region" description="Helical" evidence="2">
    <location>
        <begin position="206"/>
        <end position="232"/>
    </location>
</feature>
<dbReference type="Proteomes" id="UP000827284">
    <property type="component" value="Unassembled WGS sequence"/>
</dbReference>
<evidence type="ECO:0000256" key="1">
    <source>
        <dbReference type="SAM" id="MobiDB-lite"/>
    </source>
</evidence>
<feature type="transmembrane region" description="Helical" evidence="2">
    <location>
        <begin position="171"/>
        <end position="194"/>
    </location>
</feature>
<protein>
    <submittedName>
        <fullName evidence="3">Uncharacterized protein</fullName>
    </submittedName>
</protein>
<comment type="caution">
    <text evidence="3">The sequence shown here is derived from an EMBL/GenBank/DDBJ whole genome shotgun (WGS) entry which is preliminary data.</text>
</comment>
<keyword evidence="2" id="KW-0472">Membrane</keyword>
<keyword evidence="2" id="KW-0812">Transmembrane</keyword>